<reference evidence="3" key="1">
    <citation type="submission" date="2016-08" db="EMBL/GenBank/DDBJ databases">
        <authorList>
            <person name="Varghese N."/>
            <person name="Submissions Spin"/>
        </authorList>
    </citation>
    <scope>NUCLEOTIDE SEQUENCE [LARGE SCALE GENOMIC DNA]</scope>
    <source>
        <strain evidence="3">ERR11</strain>
    </source>
</reference>
<sequence>MDALAELLQPVRLGHWLIIAGGLFIVLGALGLIGRTRRVSSEVEEEVTSDAK</sequence>
<name>A0A1C3XV34_9BRAD</name>
<evidence type="ECO:0000256" key="1">
    <source>
        <dbReference type="SAM" id="Phobius"/>
    </source>
</evidence>
<dbReference type="AlphaFoldDB" id="A0A1C3XV34"/>
<evidence type="ECO:0008006" key="4">
    <source>
        <dbReference type="Google" id="ProtNLM"/>
    </source>
</evidence>
<keyword evidence="1" id="KW-0812">Transmembrane</keyword>
<keyword evidence="1" id="KW-1133">Transmembrane helix</keyword>
<dbReference type="RefSeq" id="WP_165637985.1">
    <property type="nucleotide sequence ID" value="NZ_FMAI01000072.1"/>
</dbReference>
<gene>
    <name evidence="2" type="ORF">GA0061098_10723</name>
</gene>
<evidence type="ECO:0000313" key="3">
    <source>
        <dbReference type="Proteomes" id="UP000199184"/>
    </source>
</evidence>
<organism evidence="2 3">
    <name type="scientific">Bradyrhizobium shewense</name>
    <dbReference type="NCBI Taxonomy" id="1761772"/>
    <lineage>
        <taxon>Bacteria</taxon>
        <taxon>Pseudomonadati</taxon>
        <taxon>Pseudomonadota</taxon>
        <taxon>Alphaproteobacteria</taxon>
        <taxon>Hyphomicrobiales</taxon>
        <taxon>Nitrobacteraceae</taxon>
        <taxon>Bradyrhizobium</taxon>
    </lineage>
</organism>
<accession>A0A1C3XV34</accession>
<proteinExistence type="predicted"/>
<keyword evidence="1" id="KW-0472">Membrane</keyword>
<feature type="transmembrane region" description="Helical" evidence="1">
    <location>
        <begin position="13"/>
        <end position="33"/>
    </location>
</feature>
<keyword evidence="3" id="KW-1185">Reference proteome</keyword>
<dbReference type="EMBL" id="FMAI01000072">
    <property type="protein sequence ID" value="SCB56079.1"/>
    <property type="molecule type" value="Genomic_DNA"/>
</dbReference>
<evidence type="ECO:0000313" key="2">
    <source>
        <dbReference type="EMBL" id="SCB56079.1"/>
    </source>
</evidence>
<protein>
    <recommendedName>
        <fullName evidence="4">LPXTG-motif cell wall anchor domain-containing protein</fullName>
    </recommendedName>
</protein>
<dbReference type="Proteomes" id="UP000199184">
    <property type="component" value="Unassembled WGS sequence"/>
</dbReference>